<keyword evidence="2" id="KW-1185">Reference proteome</keyword>
<organism evidence="1 2">
    <name type="scientific">Nocardia huaxiensis</name>
    <dbReference type="NCBI Taxonomy" id="2755382"/>
    <lineage>
        <taxon>Bacteria</taxon>
        <taxon>Bacillati</taxon>
        <taxon>Actinomycetota</taxon>
        <taxon>Actinomycetes</taxon>
        <taxon>Mycobacteriales</taxon>
        <taxon>Nocardiaceae</taxon>
        <taxon>Nocardia</taxon>
    </lineage>
</organism>
<proteinExistence type="predicted"/>
<evidence type="ECO:0000313" key="2">
    <source>
        <dbReference type="Proteomes" id="UP000515512"/>
    </source>
</evidence>
<dbReference type="EMBL" id="CP059399">
    <property type="protein sequence ID" value="QLY27935.1"/>
    <property type="molecule type" value="Genomic_DNA"/>
</dbReference>
<dbReference type="KEGG" id="nhu:H0264_21180"/>
<dbReference type="AlphaFoldDB" id="A0A7D6VB25"/>
<name>A0A7D6VB25_9NOCA</name>
<dbReference type="Proteomes" id="UP000515512">
    <property type="component" value="Chromosome"/>
</dbReference>
<accession>A0A7D6VB25</accession>
<gene>
    <name evidence="1" type="ORF">H0264_21180</name>
</gene>
<dbReference type="RefSeq" id="WP_181579143.1">
    <property type="nucleotide sequence ID" value="NZ_CP059399.1"/>
</dbReference>
<reference evidence="1 2" key="1">
    <citation type="submission" date="2020-07" db="EMBL/GenBank/DDBJ databases">
        <authorList>
            <person name="Zhuang K."/>
            <person name="Ran Y."/>
        </authorList>
    </citation>
    <scope>NUCLEOTIDE SEQUENCE [LARGE SCALE GENOMIC DNA]</scope>
    <source>
        <strain evidence="1 2">WCH-YHL-001</strain>
    </source>
</reference>
<evidence type="ECO:0000313" key="1">
    <source>
        <dbReference type="EMBL" id="QLY27935.1"/>
    </source>
</evidence>
<sequence>MDLLLPHPDVLWARAALLDVLLAVFARECFEPTEAAPDIGTHAIIGGGRLTKQDGAGNWFELIIYPDDRAVLFGWDESHELDTAYDPTAAAPTWVLNTHLATADPRVVDGTQISFVRWWENGEWHSTPTDLSDGLDMGLRNLADKSIDGEMKQFADFSEEISIDIDTDEVFGVIVDTKQLTQIRELADQRRLTRDDLEFLGAELVDPICDYLEQAGVLSGTSKVTALLPLD</sequence>
<protein>
    <submittedName>
        <fullName evidence="1">Uncharacterized protein</fullName>
    </submittedName>
</protein>